<dbReference type="GeneID" id="96739131"/>
<dbReference type="EMBL" id="CP020880">
    <property type="protein sequence ID" value="ART76707.1"/>
    <property type="molecule type" value="Genomic_DNA"/>
</dbReference>
<dbReference type="RefSeq" id="WP_088018416.1">
    <property type="nucleotide sequence ID" value="NZ_CP020880.1"/>
</dbReference>
<keyword evidence="4" id="KW-1185">Reference proteome</keyword>
<keyword evidence="1" id="KW-0472">Membrane</keyword>
<accession>A0A1Y0CP60</accession>
<feature type="transmembrane region" description="Helical" evidence="1">
    <location>
        <begin position="7"/>
        <end position="26"/>
    </location>
</feature>
<sequence length="79" mass="9263">MVTFFTILLFISMMLFTTILDCYYYESNILDCFTHLFIFDPGLREWMVYLTFIFGILVAVIQDVRFKNNKGRGKGANGK</sequence>
<gene>
    <name evidence="2" type="ORF">B4U37_11935</name>
    <name evidence="3" type="ORF">FZC74_13810</name>
</gene>
<dbReference type="Proteomes" id="UP000195573">
    <property type="component" value="Chromosome"/>
</dbReference>
<evidence type="ECO:0000313" key="2">
    <source>
        <dbReference type="EMBL" id="ART76707.1"/>
    </source>
</evidence>
<organism evidence="3 5">
    <name type="scientific">Sutcliffiella horikoshii</name>
    <dbReference type="NCBI Taxonomy" id="79883"/>
    <lineage>
        <taxon>Bacteria</taxon>
        <taxon>Bacillati</taxon>
        <taxon>Bacillota</taxon>
        <taxon>Bacilli</taxon>
        <taxon>Bacillales</taxon>
        <taxon>Bacillaceae</taxon>
        <taxon>Sutcliffiella</taxon>
    </lineage>
</organism>
<dbReference type="AlphaFoldDB" id="A0A1Y0CP60"/>
<feature type="transmembrane region" description="Helical" evidence="1">
    <location>
        <begin position="46"/>
        <end position="64"/>
    </location>
</feature>
<reference evidence="2 4" key="1">
    <citation type="submission" date="2017-04" db="EMBL/GenBank/DDBJ databases">
        <title>Complete Genome Sequence of the Bacillus horikoshii 20a strain from Cuatro Cienegas, Coahuila, Mexico.</title>
        <authorList>
            <person name="Zarza E."/>
            <person name="Alcaraz L.D."/>
            <person name="Aguilar-Salinas B."/>
            <person name="Islas A."/>
            <person name="Olmedo-Alvarez G."/>
        </authorList>
    </citation>
    <scope>NUCLEOTIDE SEQUENCE [LARGE SCALE GENOMIC DNA]</scope>
    <source>
        <strain evidence="2 4">20a</strain>
    </source>
</reference>
<name>A0A1Y0CP60_9BACI</name>
<dbReference type="KEGG" id="bhk:B4U37_11935"/>
<evidence type="ECO:0000313" key="3">
    <source>
        <dbReference type="EMBL" id="TYS58066.1"/>
    </source>
</evidence>
<evidence type="ECO:0000313" key="4">
    <source>
        <dbReference type="Proteomes" id="UP000195573"/>
    </source>
</evidence>
<dbReference type="EMBL" id="VTEU01000005">
    <property type="protein sequence ID" value="TYS58066.1"/>
    <property type="molecule type" value="Genomic_DNA"/>
</dbReference>
<evidence type="ECO:0000256" key="1">
    <source>
        <dbReference type="SAM" id="Phobius"/>
    </source>
</evidence>
<protein>
    <submittedName>
        <fullName evidence="3">Uncharacterized protein</fullName>
    </submittedName>
</protein>
<keyword evidence="1" id="KW-1133">Transmembrane helix</keyword>
<dbReference type="Proteomes" id="UP000323393">
    <property type="component" value="Unassembled WGS sequence"/>
</dbReference>
<keyword evidence="1" id="KW-0812">Transmembrane</keyword>
<proteinExistence type="predicted"/>
<evidence type="ECO:0000313" key="5">
    <source>
        <dbReference type="Proteomes" id="UP000323393"/>
    </source>
</evidence>
<reference evidence="3 5" key="2">
    <citation type="submission" date="2019-08" db="EMBL/GenBank/DDBJ databases">
        <title>Bacillus genomes from the desert of Cuatro Cienegas, Coahuila.</title>
        <authorList>
            <person name="Olmedo-Alvarez G."/>
        </authorList>
    </citation>
    <scope>NUCLEOTIDE SEQUENCE [LARGE SCALE GENOMIC DNA]</scope>
    <source>
        <strain evidence="3 5">CH88_3T</strain>
    </source>
</reference>